<keyword evidence="3" id="KW-1185">Reference proteome</keyword>
<evidence type="ECO:0000313" key="3">
    <source>
        <dbReference type="Proteomes" id="UP001235939"/>
    </source>
</evidence>
<protein>
    <submittedName>
        <fullName evidence="2">Uncharacterized protein</fullName>
    </submittedName>
</protein>
<name>A0ABY6LNB7_9ARAC</name>
<feature type="region of interest" description="Disordered" evidence="1">
    <location>
        <begin position="134"/>
        <end position="172"/>
    </location>
</feature>
<sequence length="172" mass="19700">MQSHTCAPKIYRQWAIRQPTLSPFAFIGRLRSRVIFGSTGEGESDCHLHAWIANQQQQLPIMETYGLNFDINATTSGQADMTYVSGMRTRSRNMLVTPNINILGFFNRAKECVIKNNDPRTIALLLEKRAKCKPDGKRNMRSGREKQLQNGSRDLEKETSALRTNLEWDDHM</sequence>
<reference evidence="2 3" key="1">
    <citation type="submission" date="2022-01" db="EMBL/GenBank/DDBJ databases">
        <title>A chromosomal length assembly of Cordylochernes scorpioides.</title>
        <authorList>
            <person name="Zeh D."/>
            <person name="Zeh J."/>
        </authorList>
    </citation>
    <scope>NUCLEOTIDE SEQUENCE [LARGE SCALE GENOMIC DNA]</scope>
    <source>
        <strain evidence="2">IN4F17</strain>
        <tissue evidence="2">Whole Body</tissue>
    </source>
</reference>
<organism evidence="2 3">
    <name type="scientific">Cordylochernes scorpioides</name>
    <dbReference type="NCBI Taxonomy" id="51811"/>
    <lineage>
        <taxon>Eukaryota</taxon>
        <taxon>Metazoa</taxon>
        <taxon>Ecdysozoa</taxon>
        <taxon>Arthropoda</taxon>
        <taxon>Chelicerata</taxon>
        <taxon>Arachnida</taxon>
        <taxon>Pseudoscorpiones</taxon>
        <taxon>Cheliferoidea</taxon>
        <taxon>Chernetidae</taxon>
        <taxon>Cordylochernes</taxon>
    </lineage>
</organism>
<evidence type="ECO:0000313" key="2">
    <source>
        <dbReference type="EMBL" id="UYV82344.1"/>
    </source>
</evidence>
<evidence type="ECO:0000256" key="1">
    <source>
        <dbReference type="SAM" id="MobiDB-lite"/>
    </source>
</evidence>
<dbReference type="EMBL" id="CP092883">
    <property type="protein sequence ID" value="UYV82344.1"/>
    <property type="molecule type" value="Genomic_DNA"/>
</dbReference>
<accession>A0ABY6LNB7</accession>
<dbReference type="Proteomes" id="UP001235939">
    <property type="component" value="Chromosome 21"/>
</dbReference>
<proteinExistence type="predicted"/>
<gene>
    <name evidence="2" type="ORF">LAZ67_21001757</name>
</gene>